<accession>A0A8T2QYP6</accession>
<proteinExistence type="predicted"/>
<sequence length="86" mass="9637">MTIKPRLIHLFCSIENEKEKNMNIGYIKLKVFLSLASNRDVADCIKPLPSEHDDKFAQSAAESLDFSCCSLLSSGDSLQFLISDRV</sequence>
<reference evidence="1" key="1">
    <citation type="submission" date="2021-08" db="EMBL/GenBank/DDBJ databases">
        <title>WGS assembly of Ceratopteris richardii.</title>
        <authorList>
            <person name="Marchant D.B."/>
            <person name="Chen G."/>
            <person name="Jenkins J."/>
            <person name="Shu S."/>
            <person name="Leebens-Mack J."/>
            <person name="Grimwood J."/>
            <person name="Schmutz J."/>
            <person name="Soltis P."/>
            <person name="Soltis D."/>
            <person name="Chen Z.-H."/>
        </authorList>
    </citation>
    <scope>NUCLEOTIDE SEQUENCE</scope>
    <source>
        <strain evidence="1">Whitten #5841</strain>
        <tissue evidence="1">Leaf</tissue>
    </source>
</reference>
<name>A0A8T2QYP6_CERRI</name>
<gene>
    <name evidence="1" type="ORF">KP509_31G042000</name>
</gene>
<dbReference type="EMBL" id="CM035436">
    <property type="protein sequence ID" value="KAH7288770.1"/>
    <property type="molecule type" value="Genomic_DNA"/>
</dbReference>
<comment type="caution">
    <text evidence="1">The sequence shown here is derived from an EMBL/GenBank/DDBJ whole genome shotgun (WGS) entry which is preliminary data.</text>
</comment>
<protein>
    <submittedName>
        <fullName evidence="1">Uncharacterized protein</fullName>
    </submittedName>
</protein>
<organism evidence="1 2">
    <name type="scientific">Ceratopteris richardii</name>
    <name type="common">Triangle waterfern</name>
    <dbReference type="NCBI Taxonomy" id="49495"/>
    <lineage>
        <taxon>Eukaryota</taxon>
        <taxon>Viridiplantae</taxon>
        <taxon>Streptophyta</taxon>
        <taxon>Embryophyta</taxon>
        <taxon>Tracheophyta</taxon>
        <taxon>Polypodiopsida</taxon>
        <taxon>Polypodiidae</taxon>
        <taxon>Polypodiales</taxon>
        <taxon>Pteridineae</taxon>
        <taxon>Pteridaceae</taxon>
        <taxon>Parkerioideae</taxon>
        <taxon>Ceratopteris</taxon>
    </lineage>
</organism>
<dbReference type="Proteomes" id="UP000825935">
    <property type="component" value="Chromosome 31"/>
</dbReference>
<evidence type="ECO:0000313" key="2">
    <source>
        <dbReference type="Proteomes" id="UP000825935"/>
    </source>
</evidence>
<keyword evidence="2" id="KW-1185">Reference proteome</keyword>
<evidence type="ECO:0000313" key="1">
    <source>
        <dbReference type="EMBL" id="KAH7288770.1"/>
    </source>
</evidence>
<dbReference type="AlphaFoldDB" id="A0A8T2QYP6"/>